<organism evidence="4 5">
    <name type="scientific">Striga hermonthica</name>
    <name type="common">Purple witchweed</name>
    <name type="synonym">Buchnera hermonthica</name>
    <dbReference type="NCBI Taxonomy" id="68872"/>
    <lineage>
        <taxon>Eukaryota</taxon>
        <taxon>Viridiplantae</taxon>
        <taxon>Streptophyta</taxon>
        <taxon>Embryophyta</taxon>
        <taxon>Tracheophyta</taxon>
        <taxon>Spermatophyta</taxon>
        <taxon>Magnoliopsida</taxon>
        <taxon>eudicotyledons</taxon>
        <taxon>Gunneridae</taxon>
        <taxon>Pentapetalae</taxon>
        <taxon>asterids</taxon>
        <taxon>lamiids</taxon>
        <taxon>Lamiales</taxon>
        <taxon>Orobanchaceae</taxon>
        <taxon>Buchnereae</taxon>
        <taxon>Striga</taxon>
    </lineage>
</organism>
<gene>
    <name evidence="4" type="ORF">SHERM_17835</name>
</gene>
<dbReference type="Proteomes" id="UP001153555">
    <property type="component" value="Unassembled WGS sequence"/>
</dbReference>
<evidence type="ECO:0000256" key="1">
    <source>
        <dbReference type="PROSITE-ProRule" id="PRU00047"/>
    </source>
</evidence>
<name>A0A9N7N024_STRHE</name>
<feature type="non-terminal residue" evidence="4">
    <location>
        <position position="419"/>
    </location>
</feature>
<feature type="region of interest" description="Disordered" evidence="2">
    <location>
        <begin position="254"/>
        <end position="355"/>
    </location>
</feature>
<keyword evidence="1" id="KW-0863">Zinc-finger</keyword>
<dbReference type="GO" id="GO:0003676">
    <property type="term" value="F:nucleic acid binding"/>
    <property type="evidence" value="ECO:0007669"/>
    <property type="project" value="InterPro"/>
</dbReference>
<feature type="compositionally biased region" description="Polar residues" evidence="2">
    <location>
        <begin position="297"/>
        <end position="321"/>
    </location>
</feature>
<feature type="domain" description="CCHC-type" evidence="3">
    <location>
        <begin position="211"/>
        <end position="226"/>
    </location>
</feature>
<dbReference type="AlphaFoldDB" id="A0A9N7N024"/>
<dbReference type="PROSITE" id="PS50158">
    <property type="entry name" value="ZF_CCHC"/>
    <property type="match status" value="1"/>
</dbReference>
<feature type="region of interest" description="Disordered" evidence="2">
    <location>
        <begin position="379"/>
        <end position="419"/>
    </location>
</feature>
<feature type="compositionally biased region" description="Polar residues" evidence="2">
    <location>
        <begin position="277"/>
        <end position="290"/>
    </location>
</feature>
<keyword evidence="1" id="KW-0479">Metal-binding</keyword>
<dbReference type="InterPro" id="IPR001878">
    <property type="entry name" value="Znf_CCHC"/>
</dbReference>
<keyword evidence="5" id="KW-1185">Reference proteome</keyword>
<dbReference type="Pfam" id="PF14111">
    <property type="entry name" value="DUF4283"/>
    <property type="match status" value="1"/>
</dbReference>
<protein>
    <recommendedName>
        <fullName evidence="3">CCHC-type domain-containing protein</fullName>
    </recommendedName>
</protein>
<reference evidence="4" key="1">
    <citation type="submission" date="2019-12" db="EMBL/GenBank/DDBJ databases">
        <authorList>
            <person name="Scholes J."/>
        </authorList>
    </citation>
    <scope>NUCLEOTIDE SEQUENCE</scope>
</reference>
<keyword evidence="1" id="KW-0862">Zinc</keyword>
<dbReference type="GO" id="GO:0008270">
    <property type="term" value="F:zinc ion binding"/>
    <property type="evidence" value="ECO:0007669"/>
    <property type="project" value="UniProtKB-KW"/>
</dbReference>
<comment type="caution">
    <text evidence="4">The sequence shown here is derived from an EMBL/GenBank/DDBJ whole genome shotgun (WGS) entry which is preliminary data.</text>
</comment>
<dbReference type="PANTHER" id="PTHR31286">
    <property type="entry name" value="GLYCINE-RICH CELL WALL STRUCTURAL PROTEIN 1.8-LIKE"/>
    <property type="match status" value="1"/>
</dbReference>
<evidence type="ECO:0000313" key="5">
    <source>
        <dbReference type="Proteomes" id="UP001153555"/>
    </source>
</evidence>
<proteinExistence type="predicted"/>
<dbReference type="OrthoDB" id="1745573at2759"/>
<sequence>SCTGQDDELSQRLEGFSLSEKEHNYIDLGQVDIKLSDGECKRSLFGKIIGDRKASWIGVQRALNYIWKLREPMEARELGHNFFQFIFQNKEDLEKVNKGINWTFENQYLILSEWKTGLSMNHPIFQELQLWVQVFNVPLNWLSTDVGMKIGRVFKQVKNVVIVGAGSHGGRIMRLLAAVNLNEPLPRCAKLRLDDQEATVSFKYEKLVNHCHYCGWIGHLDRECSKRLEDIRSNTVKEGQFRDWMRATESRHWAGTNNAGSQSPPRATSASPPTPVNAPSSTFSQDNAINQLIPFPASSSPHNIQTSVASSSFHTSTQTTPKPIEKPPSTSLTIPEQTPPHQLPINIPQSSDMETEHAISKSQNKAMVSVQDLHKSIAKTWKRSSARTGRLQRQSDTHSLMESSSSGKRSRQEQTQIPE</sequence>
<evidence type="ECO:0000313" key="4">
    <source>
        <dbReference type="EMBL" id="CAA0819362.1"/>
    </source>
</evidence>
<evidence type="ECO:0000259" key="3">
    <source>
        <dbReference type="PROSITE" id="PS50158"/>
    </source>
</evidence>
<accession>A0A9N7N024</accession>
<feature type="compositionally biased region" description="Polar residues" evidence="2">
    <location>
        <begin position="391"/>
        <end position="419"/>
    </location>
</feature>
<dbReference type="EMBL" id="CACSLK010018944">
    <property type="protein sequence ID" value="CAA0819362.1"/>
    <property type="molecule type" value="Genomic_DNA"/>
</dbReference>
<dbReference type="InterPro" id="IPR025558">
    <property type="entry name" value="DUF4283"/>
</dbReference>
<evidence type="ECO:0000256" key="2">
    <source>
        <dbReference type="SAM" id="MobiDB-lite"/>
    </source>
</evidence>
<dbReference type="PANTHER" id="PTHR31286:SF178">
    <property type="entry name" value="DUF4283 DOMAIN-CONTAINING PROTEIN"/>
    <property type="match status" value="1"/>
</dbReference>
<feature type="non-terminal residue" evidence="4">
    <location>
        <position position="1"/>
    </location>
</feature>
<feature type="compositionally biased region" description="Low complexity" evidence="2">
    <location>
        <begin position="261"/>
        <end position="271"/>
    </location>
</feature>
<dbReference type="InterPro" id="IPR040256">
    <property type="entry name" value="At4g02000-like"/>
</dbReference>
<dbReference type="Pfam" id="PF14392">
    <property type="entry name" value="zf-CCHC_4"/>
    <property type="match status" value="1"/>
</dbReference>
<dbReference type="InterPro" id="IPR025836">
    <property type="entry name" value="Zn_knuckle_CX2CX4HX4C"/>
</dbReference>